<dbReference type="SUPFAM" id="SSF56112">
    <property type="entry name" value="Protein kinase-like (PK-like)"/>
    <property type="match status" value="1"/>
</dbReference>
<gene>
    <name evidence="2" type="ORF">KC19_10G083000</name>
</gene>
<evidence type="ECO:0000313" key="2">
    <source>
        <dbReference type="EMBL" id="KAG0559157.1"/>
    </source>
</evidence>
<dbReference type="PANTHER" id="PTHR44329">
    <property type="entry name" value="SERINE/THREONINE-PROTEIN KINASE TNNI3K-RELATED"/>
    <property type="match status" value="1"/>
</dbReference>
<reference evidence="2" key="1">
    <citation type="submission" date="2020-06" db="EMBL/GenBank/DDBJ databases">
        <title>WGS assembly of Ceratodon purpureus strain R40.</title>
        <authorList>
            <person name="Carey S.B."/>
            <person name="Jenkins J."/>
            <person name="Shu S."/>
            <person name="Lovell J.T."/>
            <person name="Sreedasyam A."/>
            <person name="Maumus F."/>
            <person name="Tiley G.P."/>
            <person name="Fernandez-Pozo N."/>
            <person name="Barry K."/>
            <person name="Chen C."/>
            <person name="Wang M."/>
            <person name="Lipzen A."/>
            <person name="Daum C."/>
            <person name="Saski C.A."/>
            <person name="Payton A.C."/>
            <person name="Mcbreen J.C."/>
            <person name="Conrad R.E."/>
            <person name="Kollar L.M."/>
            <person name="Olsson S."/>
            <person name="Huttunen S."/>
            <person name="Landis J.B."/>
            <person name="Wickett N.J."/>
            <person name="Johnson M.G."/>
            <person name="Rensing S.A."/>
            <person name="Grimwood J."/>
            <person name="Schmutz J."/>
            <person name="Mcdaniel S.F."/>
        </authorList>
    </citation>
    <scope>NUCLEOTIDE SEQUENCE</scope>
    <source>
        <strain evidence="2">R40</strain>
    </source>
</reference>
<proteinExistence type="predicted"/>
<name>A0A8T0GKT4_CERPU</name>
<dbReference type="Proteomes" id="UP000822688">
    <property type="component" value="Chromosome 10"/>
</dbReference>
<evidence type="ECO:0000313" key="3">
    <source>
        <dbReference type="Proteomes" id="UP000822688"/>
    </source>
</evidence>
<comment type="caution">
    <text evidence="2">The sequence shown here is derived from an EMBL/GenBank/DDBJ whole genome shotgun (WGS) entry which is preliminary data.</text>
</comment>
<dbReference type="GO" id="GO:0005524">
    <property type="term" value="F:ATP binding"/>
    <property type="evidence" value="ECO:0007669"/>
    <property type="project" value="InterPro"/>
</dbReference>
<protein>
    <recommendedName>
        <fullName evidence="1">Protein kinase domain-containing protein</fullName>
    </recommendedName>
</protein>
<dbReference type="PROSITE" id="PS50011">
    <property type="entry name" value="PROTEIN_KINASE_DOM"/>
    <property type="match status" value="1"/>
</dbReference>
<dbReference type="SMART" id="SM00220">
    <property type="entry name" value="S_TKc"/>
    <property type="match status" value="1"/>
</dbReference>
<dbReference type="InterPro" id="IPR001245">
    <property type="entry name" value="Ser-Thr/Tyr_kinase_cat_dom"/>
</dbReference>
<dbReference type="AlphaFoldDB" id="A0A8T0GKT4"/>
<evidence type="ECO:0000259" key="1">
    <source>
        <dbReference type="PROSITE" id="PS50011"/>
    </source>
</evidence>
<dbReference type="InterPro" id="IPR008271">
    <property type="entry name" value="Ser/Thr_kinase_AS"/>
</dbReference>
<accession>A0A8T0GKT4</accession>
<dbReference type="InterPro" id="IPR000719">
    <property type="entry name" value="Prot_kinase_dom"/>
</dbReference>
<sequence length="485" mass="55803">MWKWFLRLWLRVLRACVVLDLCALFTGRFCLSQALDISQLSWKEMAATSGSDPSCAMGGSGESEYFTAPASATTSSSFVSAVEEQIERSKAHWSTLVDQSEYSDDDEDCVAEVSNVKEFMELQRHPIWGTFFQAFSDNMGVWKKMGELVVGEMFAEGGQAQLFHVKVLWSDPRNIAIDQREGNQHVLKVFKKGTFLKQVKSLLPHGLLQFHALEQQNHMSLAPKVVVPRYYCRVHHGILLEDGRFAFLMKREDVDLRTLIESNMEARSDIRYGPFPNDVVGYIMYDVALGVNWLHHHDIVHRDLKASNVLVKDWNLPWSEWECYIADYECSVGVLGTGFFGAPEVLQACMDMDKKTRLRPEVKTRLRLEVFSRAADVYSYGMTCYEILTGKLPFEDLHRVIYNTHELKDLIINQHLRPNVPEYVEEWIRELLSRCWQHDPGARPTFDEILSVLSTNSVEARRIEDGLKKVYGKNFKRGLYAETLH</sequence>
<dbReference type="OrthoDB" id="6071166at2759"/>
<feature type="domain" description="Protein kinase" evidence="1">
    <location>
        <begin position="148"/>
        <end position="458"/>
    </location>
</feature>
<keyword evidence="3" id="KW-1185">Reference proteome</keyword>
<dbReference type="GO" id="GO:0004674">
    <property type="term" value="F:protein serine/threonine kinase activity"/>
    <property type="evidence" value="ECO:0007669"/>
    <property type="project" value="TreeGrafter"/>
</dbReference>
<dbReference type="InterPro" id="IPR011009">
    <property type="entry name" value="Kinase-like_dom_sf"/>
</dbReference>
<dbReference type="Gene3D" id="1.10.510.10">
    <property type="entry name" value="Transferase(Phosphotransferase) domain 1"/>
    <property type="match status" value="1"/>
</dbReference>
<dbReference type="Pfam" id="PF07714">
    <property type="entry name" value="PK_Tyr_Ser-Thr"/>
    <property type="match status" value="1"/>
</dbReference>
<dbReference type="EMBL" id="CM026431">
    <property type="protein sequence ID" value="KAG0559157.1"/>
    <property type="molecule type" value="Genomic_DNA"/>
</dbReference>
<dbReference type="PROSITE" id="PS00108">
    <property type="entry name" value="PROTEIN_KINASE_ST"/>
    <property type="match status" value="1"/>
</dbReference>
<organism evidence="2 3">
    <name type="scientific">Ceratodon purpureus</name>
    <name type="common">Fire moss</name>
    <name type="synonym">Dicranum purpureum</name>
    <dbReference type="NCBI Taxonomy" id="3225"/>
    <lineage>
        <taxon>Eukaryota</taxon>
        <taxon>Viridiplantae</taxon>
        <taxon>Streptophyta</taxon>
        <taxon>Embryophyta</taxon>
        <taxon>Bryophyta</taxon>
        <taxon>Bryophytina</taxon>
        <taxon>Bryopsida</taxon>
        <taxon>Dicranidae</taxon>
        <taxon>Pseudoditrichales</taxon>
        <taxon>Ditrichaceae</taxon>
        <taxon>Ceratodon</taxon>
    </lineage>
</organism>
<dbReference type="InterPro" id="IPR051681">
    <property type="entry name" value="Ser/Thr_Kinases-Pseudokinases"/>
</dbReference>